<feature type="region of interest" description="Disordered" evidence="1">
    <location>
        <begin position="17"/>
        <end position="69"/>
    </location>
</feature>
<proteinExistence type="predicted"/>
<sequence>MTISSIGNNSVARQYYQTQNIPKGGEAGEVGPDMDGDADDGGARATPPASTPTVNSSGQTIGQLINIRA</sequence>
<feature type="compositionally biased region" description="Polar residues" evidence="1">
    <location>
        <begin position="51"/>
        <end position="63"/>
    </location>
</feature>
<evidence type="ECO:0000313" key="2">
    <source>
        <dbReference type="EMBL" id="MBB6106749.1"/>
    </source>
</evidence>
<comment type="caution">
    <text evidence="2">The sequence shown here is derived from an EMBL/GenBank/DDBJ whole genome shotgun (WGS) entry which is preliminary data.</text>
</comment>
<dbReference type="RefSeq" id="WP_183732606.1">
    <property type="nucleotide sequence ID" value="NZ_JACHBW010000031.1"/>
</dbReference>
<reference evidence="2 3" key="1">
    <citation type="submission" date="2020-08" db="EMBL/GenBank/DDBJ databases">
        <title>Above-ground endophytic microbial communities from plants in different locations in the United States.</title>
        <authorList>
            <person name="Frank C."/>
        </authorList>
    </citation>
    <scope>NUCLEOTIDE SEQUENCE [LARGE SCALE GENOMIC DNA]</scope>
    <source>
        <strain evidence="2 3">WP4_2_2</strain>
    </source>
</reference>
<organism evidence="2 3">
    <name type="scientific">Paraburkholderia bannensis</name>
    <dbReference type="NCBI Taxonomy" id="765414"/>
    <lineage>
        <taxon>Bacteria</taxon>
        <taxon>Pseudomonadati</taxon>
        <taxon>Pseudomonadota</taxon>
        <taxon>Betaproteobacteria</taxon>
        <taxon>Burkholderiales</taxon>
        <taxon>Burkholderiaceae</taxon>
        <taxon>Paraburkholderia</taxon>
    </lineage>
</organism>
<dbReference type="AlphaFoldDB" id="A0A7W9U4C2"/>
<name>A0A7W9U4C2_9BURK</name>
<keyword evidence="3" id="KW-1185">Reference proteome</keyword>
<dbReference type="Proteomes" id="UP000571554">
    <property type="component" value="Unassembled WGS sequence"/>
</dbReference>
<evidence type="ECO:0000313" key="3">
    <source>
        <dbReference type="Proteomes" id="UP000571554"/>
    </source>
</evidence>
<protein>
    <submittedName>
        <fullName evidence="2">Uncharacterized protein</fullName>
    </submittedName>
</protein>
<dbReference type="EMBL" id="JACHBW010000031">
    <property type="protein sequence ID" value="MBB6106749.1"/>
    <property type="molecule type" value="Genomic_DNA"/>
</dbReference>
<evidence type="ECO:0000256" key="1">
    <source>
        <dbReference type="SAM" id="MobiDB-lite"/>
    </source>
</evidence>
<gene>
    <name evidence="2" type="ORF">F4827_006625</name>
</gene>
<accession>A0A7W9U4C2</accession>